<dbReference type="Ensembl" id="ENSOSIT00000004364.1">
    <property type="protein sequence ID" value="ENSOSIP00000004076.1"/>
    <property type="gene ID" value="ENSOSIG00000002748.1"/>
</dbReference>
<dbReference type="PANTHER" id="PTHR10513">
    <property type="entry name" value="DEOXYNUCLEOSIDE KINASE"/>
    <property type="match status" value="1"/>
</dbReference>
<comment type="catalytic activity">
    <reaction evidence="10">
        <text>2'-deoxycytidine + a ribonucleoside 5'-triphosphate = dCMP + a ribonucleoside 5'-diphosphate + H(+)</text>
        <dbReference type="Rhea" id="RHEA:20061"/>
        <dbReference type="ChEBI" id="CHEBI:15378"/>
        <dbReference type="ChEBI" id="CHEBI:15698"/>
        <dbReference type="ChEBI" id="CHEBI:57566"/>
        <dbReference type="ChEBI" id="CHEBI:57930"/>
        <dbReference type="ChEBI" id="CHEBI:61557"/>
        <dbReference type="EC" id="2.7.1.74"/>
    </reaction>
</comment>
<dbReference type="SUPFAM" id="SSF52540">
    <property type="entry name" value="P-loop containing nucleoside triphosphate hydrolases"/>
    <property type="match status" value="1"/>
</dbReference>
<keyword evidence="5 13" id="KW-0547">Nucleotide-binding</keyword>
<dbReference type="InterPro" id="IPR027417">
    <property type="entry name" value="P-loop_NTPase"/>
</dbReference>
<dbReference type="GO" id="GO:0005634">
    <property type="term" value="C:nucleus"/>
    <property type="evidence" value="ECO:0007669"/>
    <property type="project" value="UniProtKB-SubCell"/>
</dbReference>
<keyword evidence="7 13" id="KW-0067">ATP-binding</keyword>
<dbReference type="PANTHER" id="PTHR10513:SF19">
    <property type="entry name" value="DEOXYCYTIDINE KINASE"/>
    <property type="match status" value="1"/>
</dbReference>
<evidence type="ECO:0000313" key="15">
    <source>
        <dbReference type="Ensembl" id="ENSOSIP00000004076.1"/>
    </source>
</evidence>
<dbReference type="GO" id="GO:0004137">
    <property type="term" value="F:deoxycytidine kinase activity"/>
    <property type="evidence" value="ECO:0007669"/>
    <property type="project" value="UniProtKB-EC"/>
</dbReference>
<comment type="catalytic activity">
    <reaction evidence="9">
        <text>2'-deoxyguanosine + ATP = dGMP + ADP + H(+)</text>
        <dbReference type="Rhea" id="RHEA:19201"/>
        <dbReference type="ChEBI" id="CHEBI:15378"/>
        <dbReference type="ChEBI" id="CHEBI:17172"/>
        <dbReference type="ChEBI" id="CHEBI:30616"/>
        <dbReference type="ChEBI" id="CHEBI:57673"/>
        <dbReference type="ChEBI" id="CHEBI:456216"/>
        <dbReference type="EC" id="2.7.1.113"/>
    </reaction>
</comment>
<keyword evidence="8" id="KW-0539">Nucleus</keyword>
<evidence type="ECO:0000256" key="3">
    <source>
        <dbReference type="ARBA" id="ARBA00011738"/>
    </source>
</evidence>
<dbReference type="Pfam" id="PF01712">
    <property type="entry name" value="dNK"/>
    <property type="match status" value="1"/>
</dbReference>
<reference evidence="15" key="1">
    <citation type="submission" date="2025-08" db="UniProtKB">
        <authorList>
            <consortium name="Ensembl"/>
        </authorList>
    </citation>
    <scope>IDENTIFICATION</scope>
</reference>
<evidence type="ECO:0000256" key="4">
    <source>
        <dbReference type="ARBA" id="ARBA00022679"/>
    </source>
</evidence>
<comment type="subcellular location">
    <subcellularLocation>
        <location evidence="1">Nucleus</location>
    </subcellularLocation>
</comment>
<sequence>MMYEKPERWAYTFQSYACISRVRAQIKSANGKLRDAENPVQFFERSIYSDRYGFIMTHPFIFVVVSDTFLQPTCMRVHLHRRYPLSCLCFRIRSSEPKLRLHLRGRQEEQDIPLEYLEKLHFKHESWLQHKTMNMDFEYLKDVPVLTIDVNEDFKESKNKSADMIEKVRDVLRKSAFFLQLFEPNKPFHESRKDSFFFFNEV</sequence>
<evidence type="ECO:0000259" key="14">
    <source>
        <dbReference type="Pfam" id="PF01712"/>
    </source>
</evidence>
<evidence type="ECO:0000256" key="13">
    <source>
        <dbReference type="PIRSR" id="PIRSR000705-3"/>
    </source>
</evidence>
<accession>A0A8C8DGK8</accession>
<protein>
    <submittedName>
        <fullName evidence="15">Deoxycytidine kinase</fullName>
    </submittedName>
</protein>
<feature type="domain" description="Deoxynucleoside kinase" evidence="14">
    <location>
        <begin position="1"/>
        <end position="172"/>
    </location>
</feature>
<dbReference type="InterPro" id="IPR050566">
    <property type="entry name" value="Deoxyribonucleoside_kinase"/>
</dbReference>
<reference evidence="15" key="2">
    <citation type="submission" date="2025-09" db="UniProtKB">
        <authorList>
            <consortium name="Ensembl"/>
        </authorList>
    </citation>
    <scope>IDENTIFICATION</scope>
</reference>
<organism evidence="15 16">
    <name type="scientific">Oryzias sinensis</name>
    <name type="common">Chinese medaka</name>
    <dbReference type="NCBI Taxonomy" id="183150"/>
    <lineage>
        <taxon>Eukaryota</taxon>
        <taxon>Metazoa</taxon>
        <taxon>Chordata</taxon>
        <taxon>Craniata</taxon>
        <taxon>Vertebrata</taxon>
        <taxon>Euteleostomi</taxon>
        <taxon>Actinopterygii</taxon>
        <taxon>Neopterygii</taxon>
        <taxon>Teleostei</taxon>
        <taxon>Neoteleostei</taxon>
        <taxon>Acanthomorphata</taxon>
        <taxon>Ovalentaria</taxon>
        <taxon>Atherinomorphae</taxon>
        <taxon>Beloniformes</taxon>
        <taxon>Adrianichthyidae</taxon>
        <taxon>Oryziinae</taxon>
        <taxon>Oryzias</taxon>
    </lineage>
</organism>
<keyword evidence="16" id="KW-1185">Reference proteome</keyword>
<evidence type="ECO:0000256" key="2">
    <source>
        <dbReference type="ARBA" id="ARBA00007420"/>
    </source>
</evidence>
<comment type="catalytic activity">
    <reaction evidence="11">
        <text>2'-deoxyadenosine + ATP = dAMP + ADP + H(+)</text>
        <dbReference type="Rhea" id="RHEA:23452"/>
        <dbReference type="ChEBI" id="CHEBI:15378"/>
        <dbReference type="ChEBI" id="CHEBI:17256"/>
        <dbReference type="ChEBI" id="CHEBI:30616"/>
        <dbReference type="ChEBI" id="CHEBI:58245"/>
        <dbReference type="ChEBI" id="CHEBI:456216"/>
        <dbReference type="EC" id="2.7.1.76"/>
    </reaction>
</comment>
<comment type="subunit">
    <text evidence="3">Homodimer.</text>
</comment>
<evidence type="ECO:0000256" key="6">
    <source>
        <dbReference type="ARBA" id="ARBA00022777"/>
    </source>
</evidence>
<evidence type="ECO:0000256" key="12">
    <source>
        <dbReference type="PIRSR" id="PIRSR000705-1"/>
    </source>
</evidence>
<feature type="active site" description="Proton acceptor" evidence="12">
    <location>
        <position position="44"/>
    </location>
</feature>
<evidence type="ECO:0000256" key="1">
    <source>
        <dbReference type="ARBA" id="ARBA00004123"/>
    </source>
</evidence>
<dbReference type="Proteomes" id="UP000694383">
    <property type="component" value="Unplaced"/>
</dbReference>
<dbReference type="InterPro" id="IPR031314">
    <property type="entry name" value="DNK_dom"/>
</dbReference>
<evidence type="ECO:0000256" key="8">
    <source>
        <dbReference type="ARBA" id="ARBA00023242"/>
    </source>
</evidence>
<dbReference type="Gene3D" id="3.40.50.300">
    <property type="entry name" value="P-loop containing nucleotide triphosphate hydrolases"/>
    <property type="match status" value="1"/>
</dbReference>
<dbReference type="AlphaFoldDB" id="A0A8C8DGK8"/>
<evidence type="ECO:0000256" key="5">
    <source>
        <dbReference type="ARBA" id="ARBA00022741"/>
    </source>
</evidence>
<dbReference type="PIRSF" id="PIRSF000705">
    <property type="entry name" value="DNK"/>
    <property type="match status" value="1"/>
</dbReference>
<dbReference type="InterPro" id="IPR002624">
    <property type="entry name" value="DCK/DGK"/>
</dbReference>
<comment type="similarity">
    <text evidence="2">Belongs to the DCK/DGK family.</text>
</comment>
<evidence type="ECO:0000256" key="10">
    <source>
        <dbReference type="ARBA" id="ARBA00048193"/>
    </source>
</evidence>
<feature type="binding site" evidence="13">
    <location>
        <begin position="152"/>
        <end position="154"/>
    </location>
    <ligand>
        <name>ATP</name>
        <dbReference type="ChEBI" id="CHEBI:30616"/>
    </ligand>
</feature>
<evidence type="ECO:0000313" key="16">
    <source>
        <dbReference type="Proteomes" id="UP000694383"/>
    </source>
</evidence>
<feature type="binding site" evidence="13">
    <location>
        <begin position="100"/>
        <end position="104"/>
    </location>
    <ligand>
        <name>ATP</name>
        <dbReference type="ChEBI" id="CHEBI:30616"/>
    </ligand>
</feature>
<name>A0A8C8DGK8_9TELE</name>
<evidence type="ECO:0000256" key="9">
    <source>
        <dbReference type="ARBA" id="ARBA00047656"/>
    </source>
</evidence>
<dbReference type="GO" id="GO:0004138">
    <property type="term" value="F:deoxyguanosine kinase activity"/>
    <property type="evidence" value="ECO:0007669"/>
    <property type="project" value="UniProtKB-EC"/>
</dbReference>
<dbReference type="GeneTree" id="ENSGT00940000157321"/>
<evidence type="ECO:0000256" key="7">
    <source>
        <dbReference type="ARBA" id="ARBA00022840"/>
    </source>
</evidence>
<dbReference type="GO" id="GO:0005739">
    <property type="term" value="C:mitochondrion"/>
    <property type="evidence" value="ECO:0007669"/>
    <property type="project" value="TreeGrafter"/>
</dbReference>
<dbReference type="GO" id="GO:0005524">
    <property type="term" value="F:ATP binding"/>
    <property type="evidence" value="ECO:0007669"/>
    <property type="project" value="UniProtKB-KW"/>
</dbReference>
<keyword evidence="6" id="KW-0418">Kinase</keyword>
<evidence type="ECO:0000256" key="11">
    <source>
        <dbReference type="ARBA" id="ARBA00048675"/>
    </source>
</evidence>
<proteinExistence type="inferred from homology"/>
<keyword evidence="4" id="KW-0808">Transferase</keyword>
<dbReference type="GO" id="GO:0004136">
    <property type="term" value="F:deoxyadenosine kinase activity"/>
    <property type="evidence" value="ECO:0007669"/>
    <property type="project" value="UniProtKB-EC"/>
</dbReference>